<keyword evidence="2" id="KW-0808">Transferase</keyword>
<evidence type="ECO:0000313" key="3">
    <source>
        <dbReference type="Proteomes" id="UP000582016"/>
    </source>
</evidence>
<dbReference type="SUPFAM" id="SSF56112">
    <property type="entry name" value="Protein kinase-like (PK-like)"/>
    <property type="match status" value="1"/>
</dbReference>
<evidence type="ECO:0000256" key="1">
    <source>
        <dbReference type="SAM" id="MobiDB-lite"/>
    </source>
</evidence>
<protein>
    <submittedName>
        <fullName evidence="2">Phosphotransferase enzyme family</fullName>
    </submittedName>
</protein>
<dbReference type="AlphaFoldDB" id="A0A8H5NDA4"/>
<dbReference type="EMBL" id="JAAOAQ010000203">
    <property type="protein sequence ID" value="KAF5561847.1"/>
    <property type="molecule type" value="Genomic_DNA"/>
</dbReference>
<dbReference type="InterPro" id="IPR011009">
    <property type="entry name" value="Kinase-like_dom_sf"/>
</dbReference>
<gene>
    <name evidence="2" type="ORF">FPHYL_5978</name>
</gene>
<proteinExistence type="predicted"/>
<comment type="caution">
    <text evidence="2">The sequence shown here is derived from an EMBL/GenBank/DDBJ whole genome shotgun (WGS) entry which is preliminary data.</text>
</comment>
<feature type="compositionally biased region" description="Polar residues" evidence="1">
    <location>
        <begin position="136"/>
        <end position="146"/>
    </location>
</feature>
<sequence length="291" mass="32709">MAPRIPTIAEIRASTEVLSPPDASATVVKVGENFAVKFGHTVSSEEAKAFQFISSNTKVPVPEFYATLVEPETGINFIVMEYINAKSLGDLWSTLEAPERLQITNQLRAALQDLRSLEPQGSVNRRPLTDGVFWTPDQNPATSGPFNTEDDLNDGILKRLAEHEPQAHLTLLRTLITATLRDHKVKTGLNDSRYEIKIIDWEISGWYPEYWEFCNATITGRFRPEWLDLVQHIMQVPTAANAMRVAVGERSTGHVHTKSAEAILVTQLSQLHIPTPHCHNQYYAGKHRSRF</sequence>
<accession>A0A8H5NDA4</accession>
<dbReference type="OrthoDB" id="4177236at2759"/>
<evidence type="ECO:0000313" key="2">
    <source>
        <dbReference type="EMBL" id="KAF5561847.1"/>
    </source>
</evidence>
<keyword evidence="3" id="KW-1185">Reference proteome</keyword>
<dbReference type="Proteomes" id="UP000582016">
    <property type="component" value="Unassembled WGS sequence"/>
</dbReference>
<dbReference type="PANTHER" id="PTHR21310">
    <property type="entry name" value="AMINOGLYCOSIDE PHOSPHOTRANSFERASE-RELATED-RELATED"/>
    <property type="match status" value="1"/>
</dbReference>
<reference evidence="2 3" key="1">
    <citation type="submission" date="2020-05" db="EMBL/GenBank/DDBJ databases">
        <title>Identification and distribution of gene clusters putatively required for synthesis of sphingolipid metabolism inhibitors in phylogenetically diverse species of the filamentous fungus Fusarium.</title>
        <authorList>
            <person name="Kim H.-S."/>
            <person name="Busman M."/>
            <person name="Brown D.W."/>
            <person name="Divon H."/>
            <person name="Uhlig S."/>
            <person name="Proctor R.H."/>
        </authorList>
    </citation>
    <scope>NUCLEOTIDE SEQUENCE [LARGE SCALE GENOMIC DNA]</scope>
    <source>
        <strain evidence="2 3">NRRL 13617</strain>
    </source>
</reference>
<organism evidence="2 3">
    <name type="scientific">Fusarium phyllophilum</name>
    <dbReference type="NCBI Taxonomy" id="47803"/>
    <lineage>
        <taxon>Eukaryota</taxon>
        <taxon>Fungi</taxon>
        <taxon>Dikarya</taxon>
        <taxon>Ascomycota</taxon>
        <taxon>Pezizomycotina</taxon>
        <taxon>Sordariomycetes</taxon>
        <taxon>Hypocreomycetidae</taxon>
        <taxon>Hypocreales</taxon>
        <taxon>Nectriaceae</taxon>
        <taxon>Fusarium</taxon>
        <taxon>Fusarium fujikuroi species complex</taxon>
    </lineage>
</organism>
<dbReference type="PANTHER" id="PTHR21310:SF48">
    <property type="entry name" value="AMINOGLYCOSIDE PHOSPHOTRANSFERASE DOMAIN-CONTAINING PROTEIN"/>
    <property type="match status" value="1"/>
</dbReference>
<dbReference type="GO" id="GO:0016740">
    <property type="term" value="F:transferase activity"/>
    <property type="evidence" value="ECO:0007669"/>
    <property type="project" value="UniProtKB-KW"/>
</dbReference>
<dbReference type="InterPro" id="IPR051678">
    <property type="entry name" value="AGP_Transferase"/>
</dbReference>
<feature type="region of interest" description="Disordered" evidence="1">
    <location>
        <begin position="128"/>
        <end position="147"/>
    </location>
</feature>
<name>A0A8H5NDA4_9HYPO</name>